<organism evidence="1">
    <name type="scientific">Siphoviridae sp. ctGa111</name>
    <dbReference type="NCBI Taxonomy" id="2825413"/>
    <lineage>
        <taxon>Viruses</taxon>
        <taxon>Duplodnaviria</taxon>
        <taxon>Heunggongvirae</taxon>
        <taxon>Uroviricota</taxon>
        <taxon>Caudoviricetes</taxon>
    </lineage>
</organism>
<accession>A0A8S5VDS3</accession>
<dbReference type="EMBL" id="BK016245">
    <property type="protein sequence ID" value="DAG04771.1"/>
    <property type="molecule type" value="Genomic_DNA"/>
</dbReference>
<dbReference type="SUPFAM" id="SSF52540">
    <property type="entry name" value="P-loop containing nucleoside triphosphate hydrolases"/>
    <property type="match status" value="1"/>
</dbReference>
<proteinExistence type="predicted"/>
<name>A0A8S5VDS3_9CAUD</name>
<evidence type="ECO:0000313" key="1">
    <source>
        <dbReference type="EMBL" id="DAG04771.1"/>
    </source>
</evidence>
<sequence>MIIVGYPCIGKSTYAVGHPYRAIDLESSNFVKDDNWVKSYCNVAIDLSRQGHVVFVSSHDAVRKQLLKSNYEYVFVIYPALDIKEEWLERLHERYLETELDKDYRAWQRALNYYDEDIAKLKEDAKNFSGFYEIGHGRYDLTVILDEFDYGSTWDHS</sequence>
<protein>
    <submittedName>
        <fullName evidence="1">Bifunctional 3'-phosphoadenosine 5'-phosphosulfate synthetase 1-kinase fold</fullName>
    </submittedName>
</protein>
<reference evidence="1" key="1">
    <citation type="journal article" date="2021" name="Proc. Natl. Acad. Sci. U.S.A.">
        <title>A Catalog of Tens of Thousands of Viruses from Human Metagenomes Reveals Hidden Associations with Chronic Diseases.</title>
        <authorList>
            <person name="Tisza M.J."/>
            <person name="Buck C.B."/>
        </authorList>
    </citation>
    <scope>NUCLEOTIDE SEQUENCE</scope>
    <source>
        <strain evidence="1">CtGa111</strain>
    </source>
</reference>
<dbReference type="InterPro" id="IPR027417">
    <property type="entry name" value="P-loop_NTPase"/>
</dbReference>